<name>A0A9W8NGN2_9PEZI</name>
<feature type="transmembrane region" description="Helical" evidence="2">
    <location>
        <begin position="68"/>
        <end position="90"/>
    </location>
</feature>
<accession>A0A9W8NGN2</accession>
<feature type="region of interest" description="Disordered" evidence="1">
    <location>
        <begin position="179"/>
        <end position="394"/>
    </location>
</feature>
<feature type="compositionally biased region" description="Polar residues" evidence="1">
    <location>
        <begin position="187"/>
        <end position="197"/>
    </location>
</feature>
<keyword evidence="2" id="KW-0472">Membrane</keyword>
<proteinExistence type="predicted"/>
<evidence type="ECO:0000313" key="3">
    <source>
        <dbReference type="EMBL" id="KAJ3574706.1"/>
    </source>
</evidence>
<evidence type="ECO:0000313" key="4">
    <source>
        <dbReference type="Proteomes" id="UP001148614"/>
    </source>
</evidence>
<gene>
    <name evidence="3" type="ORF">NPX13_g4271</name>
</gene>
<feature type="transmembrane region" description="Helical" evidence="2">
    <location>
        <begin position="33"/>
        <end position="56"/>
    </location>
</feature>
<feature type="region of interest" description="Disordered" evidence="1">
    <location>
        <begin position="121"/>
        <end position="149"/>
    </location>
</feature>
<organism evidence="3 4">
    <name type="scientific">Xylaria arbuscula</name>
    <dbReference type="NCBI Taxonomy" id="114810"/>
    <lineage>
        <taxon>Eukaryota</taxon>
        <taxon>Fungi</taxon>
        <taxon>Dikarya</taxon>
        <taxon>Ascomycota</taxon>
        <taxon>Pezizomycotina</taxon>
        <taxon>Sordariomycetes</taxon>
        <taxon>Xylariomycetidae</taxon>
        <taxon>Xylariales</taxon>
        <taxon>Xylariaceae</taxon>
        <taxon>Xylaria</taxon>
    </lineage>
</organism>
<evidence type="ECO:0000256" key="2">
    <source>
        <dbReference type="SAM" id="Phobius"/>
    </source>
</evidence>
<sequence>MATIQNPLPVRMAKEEQHGRLDNSRTTGLIRQITFKILPVFGFLLVVFSAGAILVSTFSFEEPLPRQAALAISILLLLFFVLFSAGIVYLRSRNIQSHASEKQDTTGYPLHDIGIGRERPNVHSNRNYDVPRSGARGGLVRTDTLEGRAPSPREFLERARASEEMGQGQNILSGIEGTLSPHVRSGNFETSISSNNRVPAHNERKQANSGFTPRSYRLRARPDSLSPRNGPFAFPLEEGLSPGPYPAVMPPMRPSADPRRPRPSVAREAPISADSAKLRSEHPPATGLDQREKNKLSNLPTNVTESYEHKDPPPPEFHPKSPTKRSYNKKPAESSSNQDLSRQPVPPHPHPKTPTGKGHTIHKPFSFELESATAHPSIKQDTISPPPNAYGFAAPAIQDHNLHLQRIRHPATPLSHSLAAASSI</sequence>
<keyword evidence="2" id="KW-1133">Transmembrane helix</keyword>
<feature type="compositionally biased region" description="Basic and acidic residues" evidence="1">
    <location>
        <begin position="306"/>
        <end position="319"/>
    </location>
</feature>
<comment type="caution">
    <text evidence="3">The sequence shown here is derived from an EMBL/GenBank/DDBJ whole genome shotgun (WGS) entry which is preliminary data.</text>
</comment>
<keyword evidence="2" id="KW-0812">Transmembrane</keyword>
<protein>
    <submittedName>
        <fullName evidence="3">Uncharacterized protein</fullName>
    </submittedName>
</protein>
<feature type="compositionally biased region" description="Polar residues" evidence="1">
    <location>
        <begin position="296"/>
        <end position="305"/>
    </location>
</feature>
<feature type="compositionally biased region" description="Pro residues" evidence="1">
    <location>
        <begin position="243"/>
        <end position="253"/>
    </location>
</feature>
<evidence type="ECO:0000256" key="1">
    <source>
        <dbReference type="SAM" id="MobiDB-lite"/>
    </source>
</evidence>
<reference evidence="3" key="1">
    <citation type="submission" date="2022-07" db="EMBL/GenBank/DDBJ databases">
        <title>Genome Sequence of Xylaria arbuscula.</title>
        <authorList>
            <person name="Buettner E."/>
        </authorList>
    </citation>
    <scope>NUCLEOTIDE SEQUENCE</scope>
    <source>
        <strain evidence="3">VT107</strain>
    </source>
</reference>
<keyword evidence="4" id="KW-1185">Reference proteome</keyword>
<dbReference type="Proteomes" id="UP001148614">
    <property type="component" value="Unassembled WGS sequence"/>
</dbReference>
<dbReference type="EMBL" id="JANPWZ010000592">
    <property type="protein sequence ID" value="KAJ3574706.1"/>
    <property type="molecule type" value="Genomic_DNA"/>
</dbReference>
<dbReference type="AlphaFoldDB" id="A0A9W8NGN2"/>